<evidence type="ECO:0000313" key="9">
    <source>
        <dbReference type="Proteomes" id="UP000292855"/>
    </source>
</evidence>
<feature type="transmembrane region" description="Helical" evidence="6">
    <location>
        <begin position="257"/>
        <end position="279"/>
    </location>
</feature>
<dbReference type="AlphaFoldDB" id="A0A4V2DBV9"/>
<dbReference type="GO" id="GO:0022857">
    <property type="term" value="F:transmembrane transporter activity"/>
    <property type="evidence" value="ECO:0007669"/>
    <property type="project" value="InterPro"/>
</dbReference>
<organism evidence="8 9">
    <name type="scientific">Sphingobacterium corticibacterium</name>
    <dbReference type="NCBI Taxonomy" id="2484746"/>
    <lineage>
        <taxon>Bacteria</taxon>
        <taxon>Pseudomonadati</taxon>
        <taxon>Bacteroidota</taxon>
        <taxon>Sphingobacteriia</taxon>
        <taxon>Sphingobacteriales</taxon>
        <taxon>Sphingobacteriaceae</taxon>
        <taxon>Sphingobacterium</taxon>
    </lineage>
</organism>
<sequence length="414" mass="46131">MTNRKYYPWLLVGLLCIIGCLNYLDRMMIVTMRSSIIEEIPMTDAQFGLLTSVFLWVYGFTSPIAGYIADRFNRSIVIIGSLFVWSLVTWLTSLATSFEYLLAARALMGISEAFYIPAAMALIMDWHSDRTKSTAVGLHVGGVMIGQSLGFIGGWIAETHTWHYAFHIFGVIGVIYAVSLIFLLKDRKKVSVNVDVDADKIPEEIDFKLAIRSLFRNRAFVMVVVIWGLAGAISWMINGWLPTYYKEQFNLSQTEAGLYSTAYFFPVMLIGVILGGAIADWWSKTNDKARIWLPAIGFLIAVPAIFIASYTAILWATVGGFLIYALTRPFIDANMMPILGIIADKRYLATGYGFLNLCSCIVGGVGIYVAGALRDGQVNLNIIFQVAALSMIVCAFLLFRLKPKNEGNENEKIR</sequence>
<keyword evidence="5 6" id="KW-0472">Membrane</keyword>
<evidence type="ECO:0000256" key="2">
    <source>
        <dbReference type="ARBA" id="ARBA00022448"/>
    </source>
</evidence>
<feature type="transmembrane region" description="Helical" evidence="6">
    <location>
        <begin position="136"/>
        <end position="156"/>
    </location>
</feature>
<evidence type="ECO:0000256" key="1">
    <source>
        <dbReference type="ARBA" id="ARBA00004141"/>
    </source>
</evidence>
<dbReference type="InterPro" id="IPR011701">
    <property type="entry name" value="MFS"/>
</dbReference>
<keyword evidence="9" id="KW-1185">Reference proteome</keyword>
<evidence type="ECO:0000259" key="7">
    <source>
        <dbReference type="PROSITE" id="PS50850"/>
    </source>
</evidence>
<gene>
    <name evidence="8" type="ORF">EWE74_09190</name>
</gene>
<protein>
    <submittedName>
        <fullName evidence="8">MFS transporter</fullName>
    </submittedName>
</protein>
<feature type="transmembrane region" description="Helical" evidence="6">
    <location>
        <begin position="76"/>
        <end position="96"/>
    </location>
</feature>
<feature type="transmembrane region" description="Helical" evidence="6">
    <location>
        <begin position="219"/>
        <end position="237"/>
    </location>
</feature>
<dbReference type="Gene3D" id="1.20.1250.20">
    <property type="entry name" value="MFS general substrate transporter like domains"/>
    <property type="match status" value="2"/>
</dbReference>
<comment type="subcellular location">
    <subcellularLocation>
        <location evidence="1">Membrane</location>
        <topology evidence="1">Multi-pass membrane protein</topology>
    </subcellularLocation>
</comment>
<evidence type="ECO:0000256" key="3">
    <source>
        <dbReference type="ARBA" id="ARBA00022692"/>
    </source>
</evidence>
<proteinExistence type="predicted"/>
<dbReference type="PANTHER" id="PTHR23505">
    <property type="entry name" value="SPINSTER"/>
    <property type="match status" value="1"/>
</dbReference>
<feature type="transmembrane region" description="Helical" evidence="6">
    <location>
        <begin position="379"/>
        <end position="399"/>
    </location>
</feature>
<dbReference type="SUPFAM" id="SSF103473">
    <property type="entry name" value="MFS general substrate transporter"/>
    <property type="match status" value="1"/>
</dbReference>
<dbReference type="Pfam" id="PF07690">
    <property type="entry name" value="MFS_1"/>
    <property type="match status" value="1"/>
</dbReference>
<keyword evidence="3 6" id="KW-0812">Transmembrane</keyword>
<name>A0A4V2DBV9_9SPHI</name>
<comment type="caution">
    <text evidence="8">The sequence shown here is derived from an EMBL/GenBank/DDBJ whole genome shotgun (WGS) entry which is preliminary data.</text>
</comment>
<reference evidence="8 9" key="1">
    <citation type="submission" date="2019-02" db="EMBL/GenBank/DDBJ databases">
        <authorList>
            <person name="Li Y."/>
        </authorList>
    </citation>
    <scope>NUCLEOTIDE SEQUENCE [LARGE SCALE GENOMIC DNA]</scope>
    <source>
        <strain evidence="8 9">30C10-4-7</strain>
    </source>
</reference>
<evidence type="ECO:0000256" key="4">
    <source>
        <dbReference type="ARBA" id="ARBA00022989"/>
    </source>
</evidence>
<evidence type="ECO:0000256" key="5">
    <source>
        <dbReference type="ARBA" id="ARBA00023136"/>
    </source>
</evidence>
<dbReference type="GO" id="GO:0016020">
    <property type="term" value="C:membrane"/>
    <property type="evidence" value="ECO:0007669"/>
    <property type="project" value="UniProtKB-SubCell"/>
</dbReference>
<feature type="transmembrane region" description="Helical" evidence="6">
    <location>
        <begin position="6"/>
        <end position="24"/>
    </location>
</feature>
<feature type="transmembrane region" description="Helical" evidence="6">
    <location>
        <begin position="354"/>
        <end position="373"/>
    </location>
</feature>
<dbReference type="InterPro" id="IPR020846">
    <property type="entry name" value="MFS_dom"/>
</dbReference>
<feature type="transmembrane region" description="Helical" evidence="6">
    <location>
        <begin position="102"/>
        <end position="124"/>
    </location>
</feature>
<feature type="transmembrane region" description="Helical" evidence="6">
    <location>
        <begin position="162"/>
        <end position="184"/>
    </location>
</feature>
<evidence type="ECO:0000256" key="6">
    <source>
        <dbReference type="SAM" id="Phobius"/>
    </source>
</evidence>
<keyword evidence="4 6" id="KW-1133">Transmembrane helix</keyword>
<dbReference type="InterPro" id="IPR044770">
    <property type="entry name" value="MFS_spinster-like"/>
</dbReference>
<keyword evidence="2" id="KW-0813">Transport</keyword>
<dbReference type="InterPro" id="IPR036259">
    <property type="entry name" value="MFS_trans_sf"/>
</dbReference>
<dbReference type="PROSITE" id="PS50850">
    <property type="entry name" value="MFS"/>
    <property type="match status" value="1"/>
</dbReference>
<feature type="transmembrane region" description="Helical" evidence="6">
    <location>
        <begin position="291"/>
        <end position="315"/>
    </location>
</feature>
<evidence type="ECO:0000313" key="8">
    <source>
        <dbReference type="EMBL" id="RZF59348.1"/>
    </source>
</evidence>
<dbReference type="PANTHER" id="PTHR23505:SF79">
    <property type="entry name" value="PROTEIN SPINSTER"/>
    <property type="match status" value="1"/>
</dbReference>
<feature type="domain" description="Major facilitator superfamily (MFS) profile" evidence="7">
    <location>
        <begin position="11"/>
        <end position="406"/>
    </location>
</feature>
<dbReference type="EMBL" id="SGIT01000002">
    <property type="protein sequence ID" value="RZF59348.1"/>
    <property type="molecule type" value="Genomic_DNA"/>
</dbReference>
<accession>A0A4V2DBV9</accession>
<dbReference type="Proteomes" id="UP000292855">
    <property type="component" value="Unassembled WGS sequence"/>
</dbReference>
<dbReference type="RefSeq" id="WP_130141270.1">
    <property type="nucleotide sequence ID" value="NZ_SGIT01000002.1"/>
</dbReference>
<dbReference type="OrthoDB" id="9815624at2"/>